<protein>
    <recommendedName>
        <fullName evidence="1">DNA primase/polymerase bifunctional N-terminal domain-containing protein</fullName>
    </recommendedName>
</protein>
<dbReference type="Pfam" id="PF09250">
    <property type="entry name" value="Prim-Pol"/>
    <property type="match status" value="1"/>
</dbReference>
<dbReference type="InterPro" id="IPR015330">
    <property type="entry name" value="DNA_primase/pol_bifunc_N"/>
</dbReference>
<dbReference type="RefSeq" id="WP_015105323.1">
    <property type="nucleotide sequence ID" value="NC_019673.1"/>
</dbReference>
<dbReference type="AlphaFoldDB" id="K0KA69"/>
<dbReference type="KEGG" id="sesp:BN6_79980"/>
<evidence type="ECO:0000313" key="2">
    <source>
        <dbReference type="EMBL" id="CCH35216.1"/>
    </source>
</evidence>
<dbReference type="EMBL" id="HE804045">
    <property type="protein sequence ID" value="CCH35216.1"/>
    <property type="molecule type" value="Genomic_DNA"/>
</dbReference>
<proteinExistence type="predicted"/>
<reference evidence="2 3" key="1">
    <citation type="journal article" date="2012" name="BMC Genomics">
        <title>Complete genome sequence of Saccharothrix espanaensis DSM 44229T and comparison to the other completely sequenced Pseudonocardiaceae.</title>
        <authorList>
            <person name="Strobel T."/>
            <person name="Al-Dilaimi A."/>
            <person name="Blom J."/>
            <person name="Gessner A."/>
            <person name="Kalinowski J."/>
            <person name="Luzhetska M."/>
            <person name="Puhler A."/>
            <person name="Szczepanowski R."/>
            <person name="Bechthold A."/>
            <person name="Ruckert C."/>
        </authorList>
    </citation>
    <scope>NUCLEOTIDE SEQUENCE [LARGE SCALE GENOMIC DNA]</scope>
    <source>
        <strain evidence="3">ATCC 51144 / DSM 44229 / JCM 9112 / NBRC 15066 / NRRL 15764</strain>
    </source>
</reference>
<organism evidence="2 3">
    <name type="scientific">Saccharothrix espanaensis (strain ATCC 51144 / DSM 44229 / JCM 9112 / NBRC 15066 / NRRL 15764)</name>
    <dbReference type="NCBI Taxonomy" id="1179773"/>
    <lineage>
        <taxon>Bacteria</taxon>
        <taxon>Bacillati</taxon>
        <taxon>Actinomycetota</taxon>
        <taxon>Actinomycetes</taxon>
        <taxon>Pseudonocardiales</taxon>
        <taxon>Pseudonocardiaceae</taxon>
        <taxon>Saccharothrix</taxon>
    </lineage>
</organism>
<evidence type="ECO:0000259" key="1">
    <source>
        <dbReference type="Pfam" id="PF09250"/>
    </source>
</evidence>
<accession>K0KA69</accession>
<gene>
    <name evidence="2" type="ordered locus">BN6_79980</name>
</gene>
<dbReference type="STRING" id="1179773.BN6_79980"/>
<sequence>MTENMLTDDTLPTVAQAAVSYAKLGWPVLPSAVWHDGAFVHPVTGEPVDDVPLRPREEATTDVALVHQWWNAGGDFSPAILGVTGPAFGVVSVSADRTEQIMVHRWFTTRPTPVLVMPGMPIALFVVRPPFPAGFGQDEIRRFSDGSLVPLPPTTAGETTATWLVSPWETEGKLLVAREFAELLNNLEKAGA</sequence>
<dbReference type="PATRIC" id="fig|1179773.3.peg.8073"/>
<name>K0KA69_SACES</name>
<evidence type="ECO:0000313" key="3">
    <source>
        <dbReference type="Proteomes" id="UP000006281"/>
    </source>
</evidence>
<keyword evidence="3" id="KW-1185">Reference proteome</keyword>
<dbReference type="HOGENOM" id="CLU_1414272_0_0_11"/>
<dbReference type="OrthoDB" id="3397040at2"/>
<dbReference type="Proteomes" id="UP000006281">
    <property type="component" value="Chromosome"/>
</dbReference>
<feature type="domain" description="DNA primase/polymerase bifunctional N-terminal" evidence="1">
    <location>
        <begin position="18"/>
        <end position="167"/>
    </location>
</feature>